<feature type="transmembrane region" description="Helical" evidence="15">
    <location>
        <begin position="307"/>
        <end position="330"/>
    </location>
</feature>
<dbReference type="PANTHER" id="PTHR33048:SF143">
    <property type="entry name" value="EXTRACELLULAR MEMBRANE PROTEIN CFEM DOMAIN-CONTAINING PROTEIN-RELATED"/>
    <property type="match status" value="1"/>
</dbReference>
<evidence type="ECO:0000256" key="12">
    <source>
        <dbReference type="ARBA" id="ARBA00023288"/>
    </source>
</evidence>
<comment type="similarity">
    <text evidence="4">Belongs to the RBT5 family.</text>
</comment>
<dbReference type="KEGG" id="amus:LMH87_002960"/>
<sequence length="472" mass="52054">MMAGAVAIASAQGFPGVASVPPISPSSILLGRAEYMENELPHCAMPCLQQQCATFDLACLCESVTKMAIDYCVLNACAIPEAIFTRNLTEATCQTPIRNHRGELTTLTIAITPITVLVATLRLSYKHFSIGRAHLSTEEWTLIAAAVIGIAGVPLEKLGITNHGIGTDVWGLDRSTLVAFQRFFYVEQIIYVTLMLLLKLTMAFFYLNIFFGRGIRALLWGLIIFHVASTTAFSIGIVFQCLPISYQWDKFNHMHDDTFSGHCINTNAAGWVNSAFSVASDLCLLAIPLSQLHKMNLHWKKKLGASLMFVAGTSFTVISCLRLASVRSYASTSNPTRDQWDIIWWSTVEINVGFLCTCLPSMRLILIRMAPRVFGSELGNPPISLNRVSSLDTRASRLLEDEEATLPKPCLTPERKPLPTAPKYPEPSLYNYYNSSNTSGSFYATQSSEGWHDAEGPLRATRKPDNGRSKVP</sequence>
<dbReference type="GO" id="GO:0005576">
    <property type="term" value="C:extracellular region"/>
    <property type="evidence" value="ECO:0007669"/>
    <property type="project" value="UniProtKB-SubCell"/>
</dbReference>
<feature type="transmembrane region" description="Helical" evidence="15">
    <location>
        <begin position="268"/>
        <end position="287"/>
    </location>
</feature>
<accession>A0A9W8UJZ8</accession>
<evidence type="ECO:0000256" key="9">
    <source>
        <dbReference type="ARBA" id="ARBA00022989"/>
    </source>
</evidence>
<evidence type="ECO:0000256" key="15">
    <source>
        <dbReference type="SAM" id="Phobius"/>
    </source>
</evidence>
<evidence type="ECO:0000256" key="3">
    <source>
        <dbReference type="ARBA" id="ARBA00004613"/>
    </source>
</evidence>
<evidence type="ECO:0000256" key="8">
    <source>
        <dbReference type="ARBA" id="ARBA00022729"/>
    </source>
</evidence>
<keyword evidence="6" id="KW-0325">Glycoprotein</keyword>
<evidence type="ECO:0000259" key="17">
    <source>
        <dbReference type="Pfam" id="PF20684"/>
    </source>
</evidence>
<evidence type="ECO:0000313" key="18">
    <source>
        <dbReference type="EMBL" id="KAJ4148494.1"/>
    </source>
</evidence>
<evidence type="ECO:0000256" key="7">
    <source>
        <dbReference type="ARBA" id="ARBA00022692"/>
    </source>
</evidence>
<evidence type="ECO:0000256" key="5">
    <source>
        <dbReference type="ARBA" id="ARBA00022525"/>
    </source>
</evidence>
<name>A0A9W8UJZ8_AKAMU</name>
<evidence type="ECO:0000256" key="2">
    <source>
        <dbReference type="ARBA" id="ARBA00004589"/>
    </source>
</evidence>
<evidence type="ECO:0000256" key="10">
    <source>
        <dbReference type="ARBA" id="ARBA00023136"/>
    </source>
</evidence>
<keyword evidence="11" id="KW-1015">Disulfide bond</keyword>
<protein>
    <recommendedName>
        <fullName evidence="20">Extracellular membrane protein CFEM domain-containing protein</fullName>
    </recommendedName>
</protein>
<evidence type="ECO:0000256" key="1">
    <source>
        <dbReference type="ARBA" id="ARBA00004141"/>
    </source>
</evidence>
<evidence type="ECO:0000256" key="14">
    <source>
        <dbReference type="SAM" id="MobiDB-lite"/>
    </source>
</evidence>
<comment type="subcellular location">
    <subcellularLocation>
        <location evidence="2">Membrane</location>
        <topology evidence="2">Lipid-anchor</topology>
        <topology evidence="2">GPI-anchor</topology>
    </subcellularLocation>
    <subcellularLocation>
        <location evidence="1">Membrane</location>
        <topology evidence="1">Multi-pass membrane protein</topology>
    </subcellularLocation>
    <subcellularLocation>
        <location evidence="3">Secreted</location>
    </subcellularLocation>
</comment>
<keyword evidence="19" id="KW-1185">Reference proteome</keyword>
<gene>
    <name evidence="18" type="ORF">LMH87_002960</name>
</gene>
<evidence type="ECO:0008006" key="20">
    <source>
        <dbReference type="Google" id="ProtNLM"/>
    </source>
</evidence>
<keyword evidence="7 15" id="KW-0812">Transmembrane</keyword>
<feature type="domain" description="Rhodopsin" evidence="17">
    <location>
        <begin position="132"/>
        <end position="366"/>
    </location>
</feature>
<feature type="transmembrane region" description="Helical" evidence="15">
    <location>
        <begin position="342"/>
        <end position="366"/>
    </location>
</feature>
<feature type="region of interest" description="Disordered" evidence="14">
    <location>
        <begin position="406"/>
        <end position="429"/>
    </location>
</feature>
<dbReference type="InterPro" id="IPR049326">
    <property type="entry name" value="Rhodopsin_dom_fungi"/>
</dbReference>
<evidence type="ECO:0000256" key="4">
    <source>
        <dbReference type="ARBA" id="ARBA00010031"/>
    </source>
</evidence>
<keyword evidence="9 15" id="KW-1133">Transmembrane helix</keyword>
<comment type="caution">
    <text evidence="18">The sequence shown here is derived from an EMBL/GenBank/DDBJ whole genome shotgun (WGS) entry which is preliminary data.</text>
</comment>
<proteinExistence type="inferred from homology"/>
<evidence type="ECO:0000256" key="11">
    <source>
        <dbReference type="ARBA" id="ARBA00023157"/>
    </source>
</evidence>
<organism evidence="18 19">
    <name type="scientific">Akanthomyces muscarius</name>
    <name type="common">Entomopathogenic fungus</name>
    <name type="synonym">Lecanicillium muscarium</name>
    <dbReference type="NCBI Taxonomy" id="2231603"/>
    <lineage>
        <taxon>Eukaryota</taxon>
        <taxon>Fungi</taxon>
        <taxon>Dikarya</taxon>
        <taxon>Ascomycota</taxon>
        <taxon>Pezizomycotina</taxon>
        <taxon>Sordariomycetes</taxon>
        <taxon>Hypocreomycetidae</taxon>
        <taxon>Hypocreales</taxon>
        <taxon>Cordycipitaceae</taxon>
        <taxon>Akanthomyces</taxon>
    </lineage>
</organism>
<keyword evidence="6" id="KW-0336">GPI-anchor</keyword>
<dbReference type="GO" id="GO:0098552">
    <property type="term" value="C:side of membrane"/>
    <property type="evidence" value="ECO:0007669"/>
    <property type="project" value="UniProtKB-KW"/>
</dbReference>
<evidence type="ECO:0000256" key="6">
    <source>
        <dbReference type="ARBA" id="ARBA00022622"/>
    </source>
</evidence>
<dbReference type="AlphaFoldDB" id="A0A9W8UJZ8"/>
<dbReference type="InterPro" id="IPR052337">
    <property type="entry name" value="SAT4-like"/>
</dbReference>
<dbReference type="Proteomes" id="UP001144673">
    <property type="component" value="Chromosome 3"/>
</dbReference>
<keyword evidence="10 15" id="KW-0472">Membrane</keyword>
<evidence type="ECO:0000259" key="16">
    <source>
        <dbReference type="Pfam" id="PF05730"/>
    </source>
</evidence>
<keyword evidence="12" id="KW-0449">Lipoprotein</keyword>
<keyword evidence="5" id="KW-0964">Secreted</keyword>
<dbReference type="RefSeq" id="XP_056051435.1">
    <property type="nucleotide sequence ID" value="XM_056194504.1"/>
</dbReference>
<feature type="compositionally biased region" description="Basic and acidic residues" evidence="14">
    <location>
        <begin position="450"/>
        <end position="472"/>
    </location>
</feature>
<evidence type="ECO:0000256" key="13">
    <source>
        <dbReference type="ARBA" id="ARBA00038359"/>
    </source>
</evidence>
<comment type="similarity">
    <text evidence="13">Belongs to the SAT4 family.</text>
</comment>
<dbReference type="GeneID" id="80890119"/>
<dbReference type="Pfam" id="PF05730">
    <property type="entry name" value="CFEM"/>
    <property type="match status" value="1"/>
</dbReference>
<evidence type="ECO:0000313" key="19">
    <source>
        <dbReference type="Proteomes" id="UP001144673"/>
    </source>
</evidence>
<feature type="transmembrane region" description="Helical" evidence="15">
    <location>
        <begin position="218"/>
        <end position="248"/>
    </location>
</feature>
<dbReference type="Pfam" id="PF20684">
    <property type="entry name" value="Fung_rhodopsin"/>
    <property type="match status" value="1"/>
</dbReference>
<dbReference type="PANTHER" id="PTHR33048">
    <property type="entry name" value="PTH11-LIKE INTEGRAL MEMBRANE PROTEIN (AFU_ORTHOLOGUE AFUA_5G11245)"/>
    <property type="match status" value="1"/>
</dbReference>
<feature type="region of interest" description="Disordered" evidence="14">
    <location>
        <begin position="444"/>
        <end position="472"/>
    </location>
</feature>
<keyword evidence="8" id="KW-0732">Signal</keyword>
<dbReference type="EMBL" id="JAJHUN010000010">
    <property type="protein sequence ID" value="KAJ4148494.1"/>
    <property type="molecule type" value="Genomic_DNA"/>
</dbReference>
<feature type="transmembrane region" description="Helical" evidence="15">
    <location>
        <begin position="189"/>
        <end position="211"/>
    </location>
</feature>
<dbReference type="InterPro" id="IPR008427">
    <property type="entry name" value="Extracellular_membr_CFEM_dom"/>
</dbReference>
<feature type="domain" description="CFEM" evidence="16">
    <location>
        <begin position="39"/>
        <end position="94"/>
    </location>
</feature>
<reference evidence="18" key="1">
    <citation type="journal article" date="2023" name="Access Microbiol">
        <title>De-novo genome assembly for Akanthomyces muscarius, a biocontrol agent of insect agricultural pests.</title>
        <authorList>
            <person name="Erdos Z."/>
            <person name="Studholme D.J."/>
            <person name="Raymond B."/>
            <person name="Sharma M."/>
        </authorList>
    </citation>
    <scope>NUCLEOTIDE SEQUENCE</scope>
    <source>
        <strain evidence="18">Ve6</strain>
    </source>
</reference>